<proteinExistence type="predicted"/>
<dbReference type="GeneID" id="14495467"/>
<dbReference type="KEGG" id="tbl:TBLA_0C06950"/>
<dbReference type="Pfam" id="PF09510">
    <property type="entry name" value="Rtt102p"/>
    <property type="match status" value="1"/>
</dbReference>
<feature type="compositionally biased region" description="Polar residues" evidence="1">
    <location>
        <begin position="65"/>
        <end position="76"/>
    </location>
</feature>
<organism evidence="2 3">
    <name type="scientific">Henningerozyma blattae (strain ATCC 34711 / CBS 6284 / DSM 70876 / NBRC 10599 / NRRL Y-10934 / UCD 77-7)</name>
    <name type="common">Yeast</name>
    <name type="synonym">Tetrapisispora blattae</name>
    <dbReference type="NCBI Taxonomy" id="1071380"/>
    <lineage>
        <taxon>Eukaryota</taxon>
        <taxon>Fungi</taxon>
        <taxon>Dikarya</taxon>
        <taxon>Ascomycota</taxon>
        <taxon>Saccharomycotina</taxon>
        <taxon>Saccharomycetes</taxon>
        <taxon>Saccharomycetales</taxon>
        <taxon>Saccharomycetaceae</taxon>
        <taxon>Henningerozyma</taxon>
    </lineage>
</organism>
<dbReference type="GO" id="GO:0016514">
    <property type="term" value="C:SWI/SNF complex"/>
    <property type="evidence" value="ECO:0007669"/>
    <property type="project" value="InterPro"/>
</dbReference>
<dbReference type="Proteomes" id="UP000002866">
    <property type="component" value="Chromosome 3"/>
</dbReference>
<feature type="region of interest" description="Disordered" evidence="1">
    <location>
        <begin position="65"/>
        <end position="84"/>
    </location>
</feature>
<dbReference type="OMA" id="ANAMNAN"/>
<feature type="region of interest" description="Disordered" evidence="1">
    <location>
        <begin position="141"/>
        <end position="336"/>
    </location>
</feature>
<dbReference type="GO" id="GO:0006338">
    <property type="term" value="P:chromatin remodeling"/>
    <property type="evidence" value="ECO:0007669"/>
    <property type="project" value="InterPro"/>
</dbReference>
<dbReference type="HOGENOM" id="CLU_826859_0_0_1"/>
<evidence type="ECO:0000313" key="2">
    <source>
        <dbReference type="EMBL" id="CCH60487.1"/>
    </source>
</evidence>
<sequence length="336" mass="37925">MIYNSNMSSMQALFEKVNKNSSELSISWRFENHTFSTRSANEDSSNLTNDDNLKNNMSSLTNLEYANNTSNSTTGISIDDEEDEDDEKKKYSKFIIKAWLPNKPTDLSTFNDGDVEEYFDLNKFDRNKKVVKDAENEKEINDLRGAMRGSESIPGFSSSSNDNNSSSNKDTGKMEQNASVNTTTNTSDINPEVETTTNNEKSTDDIVMKEKEDINMEDKDKKDIIMEVKGQETLELEGKEKEKTNTENKDQMELKIKDLKDDINMEEKADVEMKDQDDVEQSKESISEKPSNEANANEEVENKMPEQLPTDEPLAAAENSNIEAKSVDADGDINIS</sequence>
<dbReference type="AlphaFoldDB" id="I2H285"/>
<dbReference type="RefSeq" id="XP_004180006.1">
    <property type="nucleotide sequence ID" value="XM_004179958.1"/>
</dbReference>
<accession>I2H285</accession>
<feature type="compositionally biased region" description="Polar residues" evidence="1">
    <location>
        <begin position="174"/>
        <end position="200"/>
    </location>
</feature>
<protein>
    <submittedName>
        <fullName evidence="2">Uncharacterized protein</fullName>
    </submittedName>
</protein>
<feature type="compositionally biased region" description="Basic and acidic residues" evidence="1">
    <location>
        <begin position="201"/>
        <end position="291"/>
    </location>
</feature>
<dbReference type="InterPro" id="IPR018304">
    <property type="entry name" value="Rtt102"/>
</dbReference>
<evidence type="ECO:0000256" key="1">
    <source>
        <dbReference type="SAM" id="MobiDB-lite"/>
    </source>
</evidence>
<gene>
    <name evidence="2" type="primary">TBLA0C06950</name>
    <name evidence="2" type="ORF">TBLA_0C06950</name>
</gene>
<feature type="compositionally biased region" description="Low complexity" evidence="1">
    <location>
        <begin position="150"/>
        <end position="168"/>
    </location>
</feature>
<evidence type="ECO:0000313" key="3">
    <source>
        <dbReference type="Proteomes" id="UP000002866"/>
    </source>
</evidence>
<dbReference type="GO" id="GO:0016586">
    <property type="term" value="C:RSC-type complex"/>
    <property type="evidence" value="ECO:0007669"/>
    <property type="project" value="InterPro"/>
</dbReference>
<dbReference type="InParanoid" id="I2H285"/>
<reference evidence="2 3" key="1">
    <citation type="journal article" date="2011" name="Proc. Natl. Acad. Sci. U.S.A.">
        <title>Evolutionary erosion of yeast sex chromosomes by mating-type switching accidents.</title>
        <authorList>
            <person name="Gordon J.L."/>
            <person name="Armisen D."/>
            <person name="Proux-Wera E."/>
            <person name="Oheigeartaigh S.S."/>
            <person name="Byrne K.P."/>
            <person name="Wolfe K.H."/>
        </authorList>
    </citation>
    <scope>NUCLEOTIDE SEQUENCE [LARGE SCALE GENOMIC DNA]</scope>
    <source>
        <strain evidence="3">ATCC 34711 / CBS 6284 / DSM 70876 / NBRC 10599 / NRRL Y-10934 / UCD 77-7</strain>
    </source>
</reference>
<dbReference type="EMBL" id="HE806318">
    <property type="protein sequence ID" value="CCH60487.1"/>
    <property type="molecule type" value="Genomic_DNA"/>
</dbReference>
<keyword evidence="3" id="KW-1185">Reference proteome</keyword>
<name>I2H285_HENB6</name>